<feature type="transmembrane region" description="Helical" evidence="1">
    <location>
        <begin position="153"/>
        <end position="172"/>
    </location>
</feature>
<feature type="transmembrane region" description="Helical" evidence="1">
    <location>
        <begin position="208"/>
        <end position="224"/>
    </location>
</feature>
<dbReference type="RefSeq" id="WP_057930667.1">
    <property type="nucleotide sequence ID" value="NZ_LMZQ01000001.1"/>
</dbReference>
<organism evidence="2 3">
    <name type="scientific">Pedobacter ginsenosidimutans</name>
    <dbReference type="NCBI Taxonomy" id="687842"/>
    <lineage>
        <taxon>Bacteria</taxon>
        <taxon>Pseudomonadati</taxon>
        <taxon>Bacteroidota</taxon>
        <taxon>Sphingobacteriia</taxon>
        <taxon>Sphingobacteriales</taxon>
        <taxon>Sphingobacteriaceae</taxon>
        <taxon>Pedobacter</taxon>
    </lineage>
</organism>
<evidence type="ECO:0000313" key="2">
    <source>
        <dbReference type="EMBL" id="KRT18037.1"/>
    </source>
</evidence>
<evidence type="ECO:0008006" key="4">
    <source>
        <dbReference type="Google" id="ProtNLM"/>
    </source>
</evidence>
<keyword evidence="3" id="KW-1185">Reference proteome</keyword>
<dbReference type="AlphaFoldDB" id="A0A0T5VXX7"/>
<keyword evidence="1" id="KW-0812">Transmembrane</keyword>
<proteinExistence type="predicted"/>
<feature type="transmembrane region" description="Helical" evidence="1">
    <location>
        <begin position="313"/>
        <end position="335"/>
    </location>
</feature>
<feature type="transmembrane region" description="Helical" evidence="1">
    <location>
        <begin position="62"/>
        <end position="80"/>
    </location>
</feature>
<sequence length="402" mass="47107">MTIKRIREKYLYLYLFVILNFLGLSYNPEQAYNLVRVLGVIVLLTALFFWNKKESDNFSSFVKFFAGYVVVEIFVSSFQYGTPIDIMFLFSISYATILSYFVFYKIDRERLVRIVCWMSSITIAILTVQYFIYKYLGIEFLFKFSEIPTRMDVQRIYVGIYIFPFAFLIALSRIITCLNTKTKIPLLYLFTAGLTLFDLYFFVMTRSFLILILAVALIMILLFLRNKYKIYFILSCAVLAYVSYYHLGLFDKYIEFSKSEDVSLSTRFAAINYYYNITMNESPFLGFGFIKIDNNQLKGILQGSNGEFFREDVGIFGFFNNFGLIGLTWLCLLIYRMIKIVVNKYMDRSLKNHPEYLAILLMFILCELTSINLINYDGIASFVIILLLLNDSHRQRNTAVLA</sequence>
<gene>
    <name evidence="2" type="ORF">ASU31_01760</name>
</gene>
<protein>
    <recommendedName>
        <fullName evidence="4">O-antigen polymerase</fullName>
    </recommendedName>
</protein>
<feature type="transmembrane region" description="Helical" evidence="1">
    <location>
        <begin position="34"/>
        <end position="50"/>
    </location>
</feature>
<keyword evidence="1" id="KW-1133">Transmembrane helix</keyword>
<reference evidence="2 3" key="1">
    <citation type="submission" date="2015-11" db="EMBL/GenBank/DDBJ databases">
        <title>Sequence of Pedobacter ginsenosidimutans.</title>
        <authorList>
            <person name="Carson E."/>
            <person name="Keyser V."/>
            <person name="Newman J."/>
            <person name="Miller J."/>
        </authorList>
    </citation>
    <scope>NUCLEOTIDE SEQUENCE [LARGE SCALE GENOMIC DNA]</scope>
    <source>
        <strain evidence="2 3">KACC 14530</strain>
    </source>
</reference>
<evidence type="ECO:0000313" key="3">
    <source>
        <dbReference type="Proteomes" id="UP000051950"/>
    </source>
</evidence>
<feature type="transmembrane region" description="Helical" evidence="1">
    <location>
        <begin position="12"/>
        <end position="28"/>
    </location>
</feature>
<name>A0A0T5VXX7_9SPHI</name>
<feature type="transmembrane region" description="Helical" evidence="1">
    <location>
        <begin position="356"/>
        <end position="389"/>
    </location>
</feature>
<dbReference type="EMBL" id="LMZQ01000001">
    <property type="protein sequence ID" value="KRT18037.1"/>
    <property type="molecule type" value="Genomic_DNA"/>
</dbReference>
<keyword evidence="1" id="KW-0472">Membrane</keyword>
<dbReference type="Proteomes" id="UP000051950">
    <property type="component" value="Unassembled WGS sequence"/>
</dbReference>
<accession>A0A0T5VXX7</accession>
<comment type="caution">
    <text evidence="2">The sequence shown here is derived from an EMBL/GenBank/DDBJ whole genome shotgun (WGS) entry which is preliminary data.</text>
</comment>
<feature type="transmembrane region" description="Helical" evidence="1">
    <location>
        <begin position="231"/>
        <end position="247"/>
    </location>
</feature>
<feature type="transmembrane region" description="Helical" evidence="1">
    <location>
        <begin position="184"/>
        <end position="202"/>
    </location>
</feature>
<feature type="transmembrane region" description="Helical" evidence="1">
    <location>
        <begin position="111"/>
        <end position="133"/>
    </location>
</feature>
<evidence type="ECO:0000256" key="1">
    <source>
        <dbReference type="SAM" id="Phobius"/>
    </source>
</evidence>
<feature type="transmembrane region" description="Helical" evidence="1">
    <location>
        <begin position="86"/>
        <end position="104"/>
    </location>
</feature>
<dbReference type="STRING" id="687842.ASU31_01760"/>